<reference evidence="14 15" key="1">
    <citation type="submission" date="2013-11" db="EMBL/GenBank/DDBJ databases">
        <title>Genome sequencing of Stegodyphus mimosarum.</title>
        <authorList>
            <person name="Bechsgaard J."/>
        </authorList>
    </citation>
    <scope>NUCLEOTIDE SEQUENCE [LARGE SCALE GENOMIC DNA]</scope>
</reference>
<evidence type="ECO:0000256" key="2">
    <source>
        <dbReference type="ARBA" id="ARBA00005109"/>
    </source>
</evidence>
<evidence type="ECO:0000256" key="3">
    <source>
        <dbReference type="ARBA" id="ARBA00006013"/>
    </source>
</evidence>
<keyword evidence="8" id="KW-0496">Mitochondrion</keyword>
<dbReference type="AlphaFoldDB" id="A0A087SW73"/>
<dbReference type="Proteomes" id="UP000054359">
    <property type="component" value="Unassembled WGS sequence"/>
</dbReference>
<dbReference type="GO" id="GO:0006574">
    <property type="term" value="P:L-valine catabolic process"/>
    <property type="evidence" value="ECO:0007669"/>
    <property type="project" value="UniProtKB-UniPathway"/>
</dbReference>
<evidence type="ECO:0000256" key="9">
    <source>
        <dbReference type="ARBA" id="ARBA00049197"/>
    </source>
</evidence>
<dbReference type="EMBL" id="KK112236">
    <property type="protein sequence ID" value="KFM57112.1"/>
    <property type="molecule type" value="Genomic_DNA"/>
</dbReference>
<dbReference type="GO" id="GO:0051287">
    <property type="term" value="F:NAD binding"/>
    <property type="evidence" value="ECO:0007669"/>
    <property type="project" value="InterPro"/>
</dbReference>
<dbReference type="PANTHER" id="PTHR22981">
    <property type="entry name" value="3-HYDROXYISOBUTYRATE DEHYDROGENASE-RELATED"/>
    <property type="match status" value="1"/>
</dbReference>
<dbReference type="InterPro" id="IPR011548">
    <property type="entry name" value="HIBADH"/>
</dbReference>
<dbReference type="Gene3D" id="1.10.1040.10">
    <property type="entry name" value="N-(1-d-carboxylethyl)-l-norvaline Dehydrogenase, domain 2"/>
    <property type="match status" value="1"/>
</dbReference>
<dbReference type="EC" id="1.1.1.31" evidence="11"/>
<dbReference type="SUPFAM" id="SSF48179">
    <property type="entry name" value="6-phosphogluconate dehydrogenase C-terminal domain-like"/>
    <property type="match status" value="1"/>
</dbReference>
<protein>
    <recommendedName>
        <fullName evidence="11">3-hydroxyisobutyrate dehydrogenase</fullName>
        <shortName evidence="11">HIBADH</shortName>
        <ecNumber evidence="11">1.1.1.31</ecNumber>
    </recommendedName>
</protein>
<evidence type="ECO:0000256" key="10">
    <source>
        <dbReference type="PIRSR" id="PIRSR000103-1"/>
    </source>
</evidence>
<dbReference type="Gene3D" id="3.40.50.720">
    <property type="entry name" value="NAD(P)-binding Rossmann-like Domain"/>
    <property type="match status" value="1"/>
</dbReference>
<keyword evidence="15" id="KW-1185">Reference proteome</keyword>
<dbReference type="FunFam" id="1.10.1040.10:FF:000006">
    <property type="entry name" value="3-hydroxyisobutyrate dehydrogenase"/>
    <property type="match status" value="1"/>
</dbReference>
<dbReference type="InterPro" id="IPR008927">
    <property type="entry name" value="6-PGluconate_DH-like_C_sf"/>
</dbReference>
<comment type="catalytic activity">
    <reaction evidence="9 11">
        <text>3-hydroxy-2-methylpropanoate + NAD(+) = 2-methyl-3-oxopropanoate + NADH + H(+)</text>
        <dbReference type="Rhea" id="RHEA:17681"/>
        <dbReference type="ChEBI" id="CHEBI:11805"/>
        <dbReference type="ChEBI" id="CHEBI:15378"/>
        <dbReference type="ChEBI" id="CHEBI:57540"/>
        <dbReference type="ChEBI" id="CHEBI:57700"/>
        <dbReference type="ChEBI" id="CHEBI:57945"/>
        <dbReference type="EC" id="1.1.1.31"/>
    </reaction>
</comment>
<dbReference type="SUPFAM" id="SSF51735">
    <property type="entry name" value="NAD(P)-binding Rossmann-fold domains"/>
    <property type="match status" value="1"/>
</dbReference>
<dbReference type="InterPro" id="IPR029154">
    <property type="entry name" value="HIBADH-like_NADP-bd"/>
</dbReference>
<keyword evidence="6 11" id="KW-0560">Oxidoreductase</keyword>
<dbReference type="InterPro" id="IPR015815">
    <property type="entry name" value="HIBADH-related"/>
</dbReference>
<dbReference type="OrthoDB" id="435038at2759"/>
<dbReference type="PROSITE" id="PS00895">
    <property type="entry name" value="3_HYDROXYISOBUT_DH"/>
    <property type="match status" value="1"/>
</dbReference>
<evidence type="ECO:0000256" key="1">
    <source>
        <dbReference type="ARBA" id="ARBA00004173"/>
    </source>
</evidence>
<evidence type="ECO:0000313" key="14">
    <source>
        <dbReference type="EMBL" id="KFM57112.1"/>
    </source>
</evidence>
<evidence type="ECO:0000259" key="12">
    <source>
        <dbReference type="Pfam" id="PF03446"/>
    </source>
</evidence>
<feature type="non-terminal residue" evidence="14">
    <location>
        <position position="340"/>
    </location>
</feature>
<dbReference type="PIRSF" id="PIRSF000103">
    <property type="entry name" value="HIBADH"/>
    <property type="match status" value="1"/>
</dbReference>
<keyword evidence="5" id="KW-0809">Transit peptide</keyword>
<organism evidence="14 15">
    <name type="scientific">Stegodyphus mimosarum</name>
    <name type="common">African social velvet spider</name>
    <dbReference type="NCBI Taxonomy" id="407821"/>
    <lineage>
        <taxon>Eukaryota</taxon>
        <taxon>Metazoa</taxon>
        <taxon>Ecdysozoa</taxon>
        <taxon>Arthropoda</taxon>
        <taxon>Chelicerata</taxon>
        <taxon>Arachnida</taxon>
        <taxon>Araneae</taxon>
        <taxon>Araneomorphae</taxon>
        <taxon>Entelegynae</taxon>
        <taxon>Eresoidea</taxon>
        <taxon>Eresidae</taxon>
        <taxon>Stegodyphus</taxon>
    </lineage>
</organism>
<evidence type="ECO:0000256" key="8">
    <source>
        <dbReference type="ARBA" id="ARBA00023128"/>
    </source>
</evidence>
<accession>A0A087SW73</accession>
<name>A0A087SW73_STEMI</name>
<comment type="pathway">
    <text evidence="2 11">Amino-acid degradation; L-valine degradation.</text>
</comment>
<dbReference type="PANTHER" id="PTHR22981:SF7">
    <property type="entry name" value="3-HYDROXYISOBUTYRATE DEHYDROGENASE, MITOCHONDRIAL"/>
    <property type="match status" value="1"/>
</dbReference>
<dbReference type="GO" id="GO:0005739">
    <property type="term" value="C:mitochondrion"/>
    <property type="evidence" value="ECO:0007669"/>
    <property type="project" value="UniProtKB-SubCell"/>
</dbReference>
<dbReference type="NCBIfam" id="TIGR01692">
    <property type="entry name" value="HIBADH"/>
    <property type="match status" value="1"/>
</dbReference>
<dbReference type="GO" id="GO:0050661">
    <property type="term" value="F:NADP binding"/>
    <property type="evidence" value="ECO:0007669"/>
    <property type="project" value="InterPro"/>
</dbReference>
<evidence type="ECO:0000256" key="5">
    <source>
        <dbReference type="ARBA" id="ARBA00022946"/>
    </source>
</evidence>
<dbReference type="InterPro" id="IPR013328">
    <property type="entry name" value="6PGD_dom2"/>
</dbReference>
<proteinExistence type="inferred from homology"/>
<sequence>MAALFGVVSLASKHARRSVLSGISRLKNSTRIIDRSVSQAPVGFIGLGNMGAFMARNLLQKGHCIIVYDVHPEAMTQLVDSGALIAQHPADMAERCDRVITMLPSSPHVQEVYAGENGIFERVKPGTLLIDSSTIDPAVTKDLALMAEKRGAVYLDAPVSGGVNAAKDGNLTFLVGGKKAEFQAVRELLLCMGQNVVHCGNVGTGQAAKICNNMALAISMIGTAEAMNLGIRLGLEPEMMSKILNMSSGRCWASEVYNPVPGVMDNVPASNGYQGGFGTALMAKDLGLAQLAATKTNSPIPLGSSAHQIYRMMVNSGFPTKDFSSVFLYLQEGHKYNGKK</sequence>
<dbReference type="Pfam" id="PF14833">
    <property type="entry name" value="NAD_binding_11"/>
    <property type="match status" value="1"/>
</dbReference>
<keyword evidence="4 11" id="KW-0101">Branched-chain amino acid catabolism</keyword>
<evidence type="ECO:0000256" key="11">
    <source>
        <dbReference type="RuleBase" id="RU910714"/>
    </source>
</evidence>
<evidence type="ECO:0000313" key="15">
    <source>
        <dbReference type="Proteomes" id="UP000054359"/>
    </source>
</evidence>
<dbReference type="InterPro" id="IPR002204">
    <property type="entry name" value="3-OH-isobutyrate_DH-rel_CS"/>
</dbReference>
<feature type="domain" description="3-hydroxyisobutyrate dehydrogenase-like NAD-binding" evidence="13">
    <location>
        <begin position="203"/>
        <end position="327"/>
    </location>
</feature>
<dbReference type="OMA" id="MGKKVWH"/>
<gene>
    <name evidence="14" type="ORF">X975_24369</name>
</gene>
<evidence type="ECO:0000256" key="6">
    <source>
        <dbReference type="ARBA" id="ARBA00023002"/>
    </source>
</evidence>
<feature type="active site" evidence="10">
    <location>
        <position position="209"/>
    </location>
</feature>
<dbReference type="InterPro" id="IPR006115">
    <property type="entry name" value="6PGDH_NADP-bd"/>
</dbReference>
<dbReference type="STRING" id="407821.A0A087SW73"/>
<evidence type="ECO:0000256" key="7">
    <source>
        <dbReference type="ARBA" id="ARBA00023027"/>
    </source>
</evidence>
<evidence type="ECO:0000259" key="13">
    <source>
        <dbReference type="Pfam" id="PF14833"/>
    </source>
</evidence>
<dbReference type="GO" id="GO:0008442">
    <property type="term" value="F:3-hydroxyisobutyrate dehydrogenase activity"/>
    <property type="evidence" value="ECO:0007669"/>
    <property type="project" value="UniProtKB-EC"/>
</dbReference>
<dbReference type="Pfam" id="PF03446">
    <property type="entry name" value="NAD_binding_2"/>
    <property type="match status" value="1"/>
</dbReference>
<evidence type="ECO:0000256" key="4">
    <source>
        <dbReference type="ARBA" id="ARBA00022456"/>
    </source>
</evidence>
<feature type="domain" description="6-phosphogluconate dehydrogenase NADP-binding" evidence="12">
    <location>
        <begin position="42"/>
        <end position="200"/>
    </location>
</feature>
<comment type="subcellular location">
    <subcellularLocation>
        <location evidence="1">Mitochondrion</location>
    </subcellularLocation>
</comment>
<keyword evidence="7 11" id="KW-0520">NAD</keyword>
<dbReference type="UniPathway" id="UPA00362"/>
<comment type="similarity">
    <text evidence="3">Belongs to the HIBADH-related family. 3-hydroxyisobutyrate dehydrogenase subfamily.</text>
</comment>
<dbReference type="InterPro" id="IPR036291">
    <property type="entry name" value="NAD(P)-bd_dom_sf"/>
</dbReference>
<dbReference type="FunFam" id="3.40.50.720:FF:000119">
    <property type="entry name" value="3-hydroxyisobutyrate dehydrogenase"/>
    <property type="match status" value="1"/>
</dbReference>